<evidence type="ECO:0000313" key="12">
    <source>
        <dbReference type="EMBL" id="KKQ22359.1"/>
    </source>
</evidence>
<dbReference type="Proteomes" id="UP000034044">
    <property type="component" value="Unassembled WGS sequence"/>
</dbReference>
<dbReference type="EMBL" id="LBSR01000008">
    <property type="protein sequence ID" value="KKQ22359.1"/>
    <property type="molecule type" value="Genomic_DNA"/>
</dbReference>
<dbReference type="InterPro" id="IPR001992">
    <property type="entry name" value="T2SS_GspF/T4SS_PilC_CS"/>
</dbReference>
<dbReference type="PANTHER" id="PTHR30012">
    <property type="entry name" value="GENERAL SECRETION PATHWAY PROTEIN"/>
    <property type="match status" value="1"/>
</dbReference>
<reference evidence="12 13" key="1">
    <citation type="journal article" date="2015" name="Nature">
        <title>rRNA introns, odd ribosomes, and small enigmatic genomes across a large radiation of phyla.</title>
        <authorList>
            <person name="Brown C.T."/>
            <person name="Hug L.A."/>
            <person name="Thomas B.C."/>
            <person name="Sharon I."/>
            <person name="Castelle C.J."/>
            <person name="Singh A."/>
            <person name="Wilkins M.J."/>
            <person name="Williams K.H."/>
            <person name="Banfield J.F."/>
        </authorList>
    </citation>
    <scope>NUCLEOTIDE SEQUENCE [LARGE SCALE GENOMIC DNA]</scope>
</reference>
<feature type="domain" description="Type II secretion system protein GspF" evidence="11">
    <location>
        <begin position="23"/>
        <end position="146"/>
    </location>
</feature>
<comment type="similarity">
    <text evidence="2 9">Belongs to the GSP F family.</text>
</comment>
<proteinExistence type="inferred from homology"/>
<dbReference type="PROSITE" id="PS00874">
    <property type="entry name" value="T2SP_F"/>
    <property type="match status" value="1"/>
</dbReference>
<dbReference type="Pfam" id="PF00482">
    <property type="entry name" value="T2SSF"/>
    <property type="match status" value="2"/>
</dbReference>
<name>A0A0G0IDN6_9BACT</name>
<dbReference type="InterPro" id="IPR042094">
    <property type="entry name" value="T2SS_GspF_sf"/>
</dbReference>
<evidence type="ECO:0000256" key="6">
    <source>
        <dbReference type="ARBA" id="ARBA00022692"/>
    </source>
</evidence>
<keyword evidence="6 9" id="KW-0812">Transmembrane</keyword>
<dbReference type="GO" id="GO:0009306">
    <property type="term" value="P:protein secretion"/>
    <property type="evidence" value="ECO:0007669"/>
    <property type="project" value="InterPro"/>
</dbReference>
<dbReference type="PRINTS" id="PR00812">
    <property type="entry name" value="BCTERIALGSPF"/>
</dbReference>
<evidence type="ECO:0000256" key="7">
    <source>
        <dbReference type="ARBA" id="ARBA00022989"/>
    </source>
</evidence>
<organism evidence="12 13">
    <name type="scientific">Candidatus Wolfebacteria bacterium GW2011_GWC1_37_10</name>
    <dbReference type="NCBI Taxonomy" id="1619010"/>
    <lineage>
        <taxon>Bacteria</taxon>
        <taxon>Candidatus Wolfeibacteriota</taxon>
    </lineage>
</organism>
<accession>A0A0G0IDN6</accession>
<feature type="transmembrane region" description="Helical" evidence="10">
    <location>
        <begin position="125"/>
        <end position="145"/>
    </location>
</feature>
<evidence type="ECO:0000259" key="11">
    <source>
        <dbReference type="Pfam" id="PF00482"/>
    </source>
</evidence>
<keyword evidence="5" id="KW-0997">Cell inner membrane</keyword>
<keyword evidence="8 10" id="KW-0472">Membrane</keyword>
<dbReference type="Gene3D" id="1.20.81.30">
    <property type="entry name" value="Type II secretion system (T2SS), domain F"/>
    <property type="match status" value="2"/>
</dbReference>
<dbReference type="InterPro" id="IPR003004">
    <property type="entry name" value="GspF/PilC"/>
</dbReference>
<keyword evidence="7 10" id="KW-1133">Transmembrane helix</keyword>
<feature type="transmembrane region" description="Helical" evidence="10">
    <location>
        <begin position="330"/>
        <end position="353"/>
    </location>
</feature>
<gene>
    <name evidence="12" type="ORF">US36_C0008G0031</name>
</gene>
<evidence type="ECO:0000256" key="9">
    <source>
        <dbReference type="RuleBase" id="RU003923"/>
    </source>
</evidence>
<evidence type="ECO:0000256" key="1">
    <source>
        <dbReference type="ARBA" id="ARBA00004429"/>
    </source>
</evidence>
<protein>
    <submittedName>
        <fullName evidence="12">Type II secretion system protein</fullName>
    </submittedName>
</protein>
<dbReference type="AlphaFoldDB" id="A0A0G0IDN6"/>
<evidence type="ECO:0000256" key="8">
    <source>
        <dbReference type="ARBA" id="ARBA00023136"/>
    </source>
</evidence>
<dbReference type="PANTHER" id="PTHR30012:SF0">
    <property type="entry name" value="TYPE II SECRETION SYSTEM PROTEIN F-RELATED"/>
    <property type="match status" value="1"/>
</dbReference>
<evidence type="ECO:0000313" key="13">
    <source>
        <dbReference type="Proteomes" id="UP000034044"/>
    </source>
</evidence>
<dbReference type="FunFam" id="1.20.81.30:FF:000001">
    <property type="entry name" value="Type II secretion system protein F"/>
    <property type="match status" value="1"/>
</dbReference>
<feature type="domain" description="Type II secretion system protein GspF" evidence="11">
    <location>
        <begin position="226"/>
        <end position="349"/>
    </location>
</feature>
<evidence type="ECO:0000256" key="10">
    <source>
        <dbReference type="SAM" id="Phobius"/>
    </source>
</evidence>
<comment type="subcellular location">
    <subcellularLocation>
        <location evidence="1">Cell inner membrane</location>
        <topology evidence="1">Multi-pass membrane protein</topology>
    </subcellularLocation>
    <subcellularLocation>
        <location evidence="9">Cell membrane</location>
        <topology evidence="9">Multi-pass membrane protein</topology>
    </subcellularLocation>
</comment>
<evidence type="ECO:0000256" key="3">
    <source>
        <dbReference type="ARBA" id="ARBA00022448"/>
    </source>
</evidence>
<evidence type="ECO:0000256" key="2">
    <source>
        <dbReference type="ARBA" id="ARBA00005745"/>
    </source>
</evidence>
<dbReference type="GO" id="GO:0005886">
    <property type="term" value="C:plasma membrane"/>
    <property type="evidence" value="ECO:0007669"/>
    <property type="project" value="UniProtKB-SubCell"/>
</dbReference>
<evidence type="ECO:0000256" key="5">
    <source>
        <dbReference type="ARBA" id="ARBA00022519"/>
    </source>
</evidence>
<keyword evidence="3 9" id="KW-0813">Transport</keyword>
<dbReference type="InterPro" id="IPR018076">
    <property type="entry name" value="T2SS_GspF_dom"/>
</dbReference>
<keyword evidence="4" id="KW-1003">Cell membrane</keyword>
<sequence length="360" mass="41067">MNKFKHQFQEIFWHISLSDRMLFVKHLSIMIRSGMPILDSLWLLRRQAKSKTLQKIISELIVDVDNGQFLSVSLEKHKGVFGNFFINIIRVGEASGTLADNLNYLHEEIRKSYELRKKVKAAMTYPIILLVAVFGISTLLMFSIFPKILPIFATFKMKLPISTRILIVVANFSIHNGVYMFVGFIVFIAAIIILLRINVIKILYHRLLLSTPFIGNISLHVNMTAFARTMSSLLRSGIKIVDALLIVADTMPNFVYRRQLKNVSESVKRGEPMSKYMLVNEKFFPPTFSQMVEVGENTGHLDENLVYLAEFYEAEVDEMFKNLSTILEPLLLLVMGIIVGFVALAIITPIYGLTQSLKIK</sequence>
<comment type="caution">
    <text evidence="12">The sequence shown here is derived from an EMBL/GenBank/DDBJ whole genome shotgun (WGS) entry which is preliminary data.</text>
</comment>
<feature type="transmembrane region" description="Helical" evidence="10">
    <location>
        <begin position="165"/>
        <end position="195"/>
    </location>
</feature>
<evidence type="ECO:0000256" key="4">
    <source>
        <dbReference type="ARBA" id="ARBA00022475"/>
    </source>
</evidence>